<proteinExistence type="predicted"/>
<feature type="coiled-coil region" evidence="1">
    <location>
        <begin position="28"/>
        <end position="66"/>
    </location>
</feature>
<reference evidence="3" key="1">
    <citation type="submission" date="2023-10" db="EMBL/GenBank/DDBJ databases">
        <authorList>
            <person name="Domelevo Entfellner J.-B."/>
        </authorList>
    </citation>
    <scope>NUCLEOTIDE SEQUENCE</scope>
</reference>
<name>A0AA86VAE3_9FABA</name>
<keyword evidence="1" id="KW-0175">Coiled coil</keyword>
<dbReference type="Proteomes" id="UP001189624">
    <property type="component" value="Chromosome 1"/>
</dbReference>
<protein>
    <submittedName>
        <fullName evidence="3">Uncharacterized protein</fullName>
    </submittedName>
</protein>
<evidence type="ECO:0000313" key="4">
    <source>
        <dbReference type="Proteomes" id="UP001189624"/>
    </source>
</evidence>
<dbReference type="Gramene" id="rna-AYBTSS11_LOCUS3026">
    <property type="protein sequence ID" value="CAJ1895839.1"/>
    <property type="gene ID" value="gene-AYBTSS11_LOCUS3026"/>
</dbReference>
<sequence length="201" mass="22595">MEGHDSWNAVECLRGRLLAERQASRVANEQAESMCNKQFNELEKMLKEEIKLRDKAERKLKLLKKKLECFTPSWQKRHAGEKCEHFCGSSLCSAACTSRDSEANETKAHTVNPALLENEVHNHNVAQEHVLVQTHNSPFTTKDCDSLLSDDTSSCDSDLCKTPNQSPDNLKKEENRLSVSSSKSSPVQAPPEIISHNPNPR</sequence>
<accession>A0AA86VAE3</accession>
<dbReference type="PANTHER" id="PTHR33701">
    <property type="entry name" value="TRANSMEMBRANE PROTEIN"/>
    <property type="match status" value="1"/>
</dbReference>
<feature type="region of interest" description="Disordered" evidence="2">
    <location>
        <begin position="158"/>
        <end position="201"/>
    </location>
</feature>
<organism evidence="3 4">
    <name type="scientific">Sphenostylis stenocarpa</name>
    <dbReference type="NCBI Taxonomy" id="92480"/>
    <lineage>
        <taxon>Eukaryota</taxon>
        <taxon>Viridiplantae</taxon>
        <taxon>Streptophyta</taxon>
        <taxon>Embryophyta</taxon>
        <taxon>Tracheophyta</taxon>
        <taxon>Spermatophyta</taxon>
        <taxon>Magnoliopsida</taxon>
        <taxon>eudicotyledons</taxon>
        <taxon>Gunneridae</taxon>
        <taxon>Pentapetalae</taxon>
        <taxon>rosids</taxon>
        <taxon>fabids</taxon>
        <taxon>Fabales</taxon>
        <taxon>Fabaceae</taxon>
        <taxon>Papilionoideae</taxon>
        <taxon>50 kb inversion clade</taxon>
        <taxon>NPAAA clade</taxon>
        <taxon>indigoferoid/millettioid clade</taxon>
        <taxon>Phaseoleae</taxon>
        <taxon>Sphenostylis</taxon>
    </lineage>
</organism>
<dbReference type="EMBL" id="OY731398">
    <property type="protein sequence ID" value="CAJ1895839.1"/>
    <property type="molecule type" value="Genomic_DNA"/>
</dbReference>
<evidence type="ECO:0000256" key="2">
    <source>
        <dbReference type="SAM" id="MobiDB-lite"/>
    </source>
</evidence>
<gene>
    <name evidence="3" type="ORF">AYBTSS11_LOCUS3026</name>
</gene>
<evidence type="ECO:0000256" key="1">
    <source>
        <dbReference type="SAM" id="Coils"/>
    </source>
</evidence>
<dbReference type="AlphaFoldDB" id="A0AA86VAE3"/>
<evidence type="ECO:0000313" key="3">
    <source>
        <dbReference type="EMBL" id="CAJ1895839.1"/>
    </source>
</evidence>
<keyword evidence="4" id="KW-1185">Reference proteome</keyword>
<dbReference type="PANTHER" id="PTHR33701:SF2">
    <property type="entry name" value="TRANSMEMBRANE PROTEIN"/>
    <property type="match status" value="1"/>
</dbReference>